<reference evidence="5" key="1">
    <citation type="submission" date="2017-05" db="EMBL/GenBank/DDBJ databases">
        <authorList>
            <person name="Song R."/>
            <person name="Chenine A.L."/>
            <person name="Ruprecht R.M."/>
        </authorList>
    </citation>
    <scope>NUCLEOTIDE SEQUENCE [LARGE SCALE GENOMIC DNA]</scope>
</reference>
<evidence type="ECO:0000313" key="4">
    <source>
        <dbReference type="EMBL" id="SMR60624.1"/>
    </source>
</evidence>
<dbReference type="Proteomes" id="UP000245764">
    <property type="component" value="Chromosome 11"/>
</dbReference>
<name>A0A2H1H4B8_ZYMTR</name>
<dbReference type="GO" id="GO:0001228">
    <property type="term" value="F:DNA-binding transcription activator activity, RNA polymerase II-specific"/>
    <property type="evidence" value="ECO:0007669"/>
    <property type="project" value="TreeGrafter"/>
</dbReference>
<dbReference type="InterPro" id="IPR053157">
    <property type="entry name" value="Sterol_Uptake_Regulator"/>
</dbReference>
<dbReference type="GO" id="GO:0008270">
    <property type="term" value="F:zinc ion binding"/>
    <property type="evidence" value="ECO:0007669"/>
    <property type="project" value="InterPro"/>
</dbReference>
<dbReference type="InterPro" id="IPR036864">
    <property type="entry name" value="Zn2-C6_fun-type_DNA-bd_sf"/>
</dbReference>
<evidence type="ECO:0000256" key="1">
    <source>
        <dbReference type="ARBA" id="ARBA00023242"/>
    </source>
</evidence>
<dbReference type="PANTHER" id="PTHR47784:SF9">
    <property type="entry name" value="ZN(II)2CYS6 TRANSCRIPTION FACTOR (EUROFUNG)"/>
    <property type="match status" value="1"/>
</dbReference>
<dbReference type="Pfam" id="PF00172">
    <property type="entry name" value="Zn_clus"/>
    <property type="match status" value="1"/>
</dbReference>
<dbReference type="SMART" id="SM00066">
    <property type="entry name" value="GAL4"/>
    <property type="match status" value="1"/>
</dbReference>
<feature type="region of interest" description="Disordered" evidence="2">
    <location>
        <begin position="18"/>
        <end position="38"/>
    </location>
</feature>
<organism evidence="4 5">
    <name type="scientific">Zymoseptoria tritici ST99CH_1E4</name>
    <dbReference type="NCBI Taxonomy" id="1276532"/>
    <lineage>
        <taxon>Eukaryota</taxon>
        <taxon>Fungi</taxon>
        <taxon>Dikarya</taxon>
        <taxon>Ascomycota</taxon>
        <taxon>Pezizomycotina</taxon>
        <taxon>Dothideomycetes</taxon>
        <taxon>Dothideomycetidae</taxon>
        <taxon>Mycosphaerellales</taxon>
        <taxon>Mycosphaerellaceae</taxon>
        <taxon>Zymoseptoria</taxon>
    </lineage>
</organism>
<dbReference type="SUPFAM" id="SSF57701">
    <property type="entry name" value="Zn2/Cys6 DNA-binding domain"/>
    <property type="match status" value="1"/>
</dbReference>
<keyword evidence="1" id="KW-0539">Nucleus</keyword>
<accession>A0A2H1H4B8</accession>
<dbReference type="Gene3D" id="4.10.240.10">
    <property type="entry name" value="Zn(2)-C6 fungal-type DNA-binding domain"/>
    <property type="match status" value="1"/>
</dbReference>
<evidence type="ECO:0000259" key="3">
    <source>
        <dbReference type="PROSITE" id="PS50048"/>
    </source>
</evidence>
<evidence type="ECO:0000313" key="5">
    <source>
        <dbReference type="Proteomes" id="UP000245764"/>
    </source>
</evidence>
<dbReference type="PROSITE" id="PS50048">
    <property type="entry name" value="ZN2_CY6_FUNGAL_2"/>
    <property type="match status" value="1"/>
</dbReference>
<dbReference type="EMBL" id="LT854263">
    <property type="protein sequence ID" value="SMR60624.1"/>
    <property type="molecule type" value="Genomic_DNA"/>
</dbReference>
<feature type="region of interest" description="Disordered" evidence="2">
    <location>
        <begin position="84"/>
        <end position="117"/>
    </location>
</feature>
<feature type="domain" description="Zn(2)-C6 fungal-type" evidence="3">
    <location>
        <begin position="44"/>
        <end position="79"/>
    </location>
</feature>
<dbReference type="InterPro" id="IPR001138">
    <property type="entry name" value="Zn2Cys6_DnaBD"/>
</dbReference>
<dbReference type="AlphaFoldDB" id="A0A2H1H4B8"/>
<dbReference type="Pfam" id="PF11951">
    <property type="entry name" value="Fungal_trans_2"/>
    <property type="match status" value="1"/>
</dbReference>
<protein>
    <recommendedName>
        <fullName evidence="3">Zn(2)-C6 fungal-type domain-containing protein</fullName>
    </recommendedName>
</protein>
<proteinExistence type="predicted"/>
<gene>
    <name evidence="4" type="ORF">ZT1E4_G10589</name>
</gene>
<feature type="compositionally biased region" description="Basic and acidic residues" evidence="2">
    <location>
        <begin position="90"/>
        <end position="100"/>
    </location>
</feature>
<sequence>MSSHSNPQFQVFSLLSPVTHPTLPTSPNTKLHPVRRSHRKSRAGCAACKAKRVKCDEGAPVCGRCLRLRRCGEGGQCVYENTTKTGRKRDRVESRKDSGRDSSSTGSPEEDEEVEVVERTVARRTSVDSAMSTSSITKELNSMAAVVSPRSLDWIPGDQELLRHYDDMTSEGLLIGPESAHYHTNVLRLAQKYTYLRNTLLSTAALHLSRSTTRNAHHATQHLHHLTSALHNFQEAISLPLLRSASDALIITSFLITIQYFSLPDSSSLRPESSWIYSASPTRLSWLSVQQGTSALLGKFRPHHCENRMLLHFSPPKPSPRPSPNSSTRTLPDSFFTLCNVTDPMGQPGCHQNPYHDPVHALYRLLPLPTGRRSLSKYLHFVSRMYAPFIQLVERNDHRALLILGYWFALICGVGEEVWWCWGRARRDCWAICEVLNREAGEEVRDLVGFMEGACGFEREEGEENRVVRSRDYARSENEFQGVDCD</sequence>
<dbReference type="CDD" id="cd00067">
    <property type="entry name" value="GAL4"/>
    <property type="match status" value="1"/>
</dbReference>
<dbReference type="InterPro" id="IPR021858">
    <property type="entry name" value="Fun_TF"/>
</dbReference>
<evidence type="ECO:0000256" key="2">
    <source>
        <dbReference type="SAM" id="MobiDB-lite"/>
    </source>
</evidence>
<dbReference type="PANTHER" id="PTHR47784">
    <property type="entry name" value="STEROL UPTAKE CONTROL PROTEIN 2"/>
    <property type="match status" value="1"/>
</dbReference>